<feature type="domain" description="Cyanovirin-N" evidence="2">
    <location>
        <begin position="43"/>
        <end position="123"/>
    </location>
</feature>
<dbReference type="EMBL" id="PEJP01000090">
    <property type="protein sequence ID" value="RYO27744.1"/>
    <property type="molecule type" value="Genomic_DNA"/>
</dbReference>
<evidence type="ECO:0000256" key="1">
    <source>
        <dbReference type="SAM" id="SignalP"/>
    </source>
</evidence>
<dbReference type="Proteomes" id="UP000293823">
    <property type="component" value="Unassembled WGS sequence"/>
</dbReference>
<reference evidence="4" key="1">
    <citation type="journal article" date="2019" name="bioRxiv">
        <title>Genomics, evolutionary history and diagnostics of the Alternaria alternata species group including apple and Asian pear pathotypes.</title>
        <authorList>
            <person name="Armitage A.D."/>
            <person name="Cockerton H.M."/>
            <person name="Sreenivasaprasad S."/>
            <person name="Woodhall J.W."/>
            <person name="Lane C.R."/>
            <person name="Harrison R.J."/>
            <person name="Clarkson J.P."/>
        </authorList>
    </citation>
    <scope>NUCLEOTIDE SEQUENCE [LARGE SCALE GENOMIC DNA]</scope>
    <source>
        <strain evidence="4">RGR 97.0016</strain>
    </source>
</reference>
<dbReference type="Gene3D" id="2.30.60.10">
    <property type="entry name" value="Cyanovirin-N"/>
    <property type="match status" value="1"/>
</dbReference>
<evidence type="ECO:0000313" key="3">
    <source>
        <dbReference type="EMBL" id="RYO27744.1"/>
    </source>
</evidence>
<evidence type="ECO:0000313" key="4">
    <source>
        <dbReference type="Proteomes" id="UP000293823"/>
    </source>
</evidence>
<keyword evidence="1" id="KW-0732">Signal</keyword>
<gene>
    <name evidence="3" type="ORF">AA0113_g12250</name>
</gene>
<proteinExistence type="predicted"/>
<dbReference type="AlphaFoldDB" id="A0A4Q4PXS6"/>
<evidence type="ECO:0000259" key="2">
    <source>
        <dbReference type="Pfam" id="PF08881"/>
    </source>
</evidence>
<dbReference type="Pfam" id="PF08881">
    <property type="entry name" value="CVNH"/>
    <property type="match status" value="1"/>
</dbReference>
<accession>A0A4Q4PXS6</accession>
<dbReference type="InterPro" id="IPR036673">
    <property type="entry name" value="Cyanovirin-N_sf"/>
</dbReference>
<dbReference type="SUPFAM" id="SSF51322">
    <property type="entry name" value="Cyanovirin-N"/>
    <property type="match status" value="1"/>
</dbReference>
<keyword evidence="4" id="KW-1185">Reference proteome</keyword>
<feature type="signal peptide" evidence="1">
    <location>
        <begin position="1"/>
        <end position="22"/>
    </location>
</feature>
<dbReference type="OrthoDB" id="4672515at2759"/>
<dbReference type="InterPro" id="IPR011058">
    <property type="entry name" value="Cyanovirin-N"/>
</dbReference>
<name>A0A4Q4PXS6_9PLEO</name>
<feature type="chain" id="PRO_5020391002" description="Cyanovirin-N domain-containing protein" evidence="1">
    <location>
        <begin position="23"/>
        <end position="125"/>
    </location>
</feature>
<organism evidence="3 4">
    <name type="scientific">Alternaria arborescens</name>
    <dbReference type="NCBI Taxonomy" id="156630"/>
    <lineage>
        <taxon>Eukaryota</taxon>
        <taxon>Fungi</taxon>
        <taxon>Dikarya</taxon>
        <taxon>Ascomycota</taxon>
        <taxon>Pezizomycotina</taxon>
        <taxon>Dothideomycetes</taxon>
        <taxon>Pleosporomycetidae</taxon>
        <taxon>Pleosporales</taxon>
        <taxon>Pleosporineae</taxon>
        <taxon>Pleosporaceae</taxon>
        <taxon>Alternaria</taxon>
        <taxon>Alternaria sect. Alternaria</taxon>
    </lineage>
</organism>
<comment type="caution">
    <text evidence="3">The sequence shown here is derived from an EMBL/GenBank/DDBJ whole genome shotgun (WGS) entry which is preliminary data.</text>
</comment>
<protein>
    <recommendedName>
        <fullName evidence="2">Cyanovirin-N domain-containing protein</fullName>
    </recommendedName>
</protein>
<sequence>MRCSGLFYSAVLLGSIFQLASGTCNARLRRQTAEIALPLSDLCAGPELDGSSFTITCSIGPGFSIPSIDLNSCLNNDDGVLGFSHGSAFLTCSGCELQDLRLTCNCQTIEHGPVSTMIDLSKCSV</sequence>